<gene>
    <name evidence="1" type="ORF">LCGC14_2618220</name>
</gene>
<accession>A0A0F9CEY7</accession>
<comment type="caution">
    <text evidence="1">The sequence shown here is derived from an EMBL/GenBank/DDBJ whole genome shotgun (WGS) entry which is preliminary data.</text>
</comment>
<sequence length="49" mass="5273">MSKDTEKKNPMINMCLGMVDGDGKHFIGTKVTMGIGGTEFGEIIRVDVA</sequence>
<evidence type="ECO:0000313" key="1">
    <source>
        <dbReference type="EMBL" id="KKL04226.1"/>
    </source>
</evidence>
<dbReference type="AlphaFoldDB" id="A0A0F9CEY7"/>
<feature type="non-terminal residue" evidence="1">
    <location>
        <position position="49"/>
    </location>
</feature>
<organism evidence="1">
    <name type="scientific">marine sediment metagenome</name>
    <dbReference type="NCBI Taxonomy" id="412755"/>
    <lineage>
        <taxon>unclassified sequences</taxon>
        <taxon>metagenomes</taxon>
        <taxon>ecological metagenomes</taxon>
    </lineage>
</organism>
<proteinExistence type="predicted"/>
<dbReference type="EMBL" id="LAZR01044614">
    <property type="protein sequence ID" value="KKL04226.1"/>
    <property type="molecule type" value="Genomic_DNA"/>
</dbReference>
<protein>
    <submittedName>
        <fullName evidence="1">Uncharacterized protein</fullName>
    </submittedName>
</protein>
<name>A0A0F9CEY7_9ZZZZ</name>
<reference evidence="1" key="1">
    <citation type="journal article" date="2015" name="Nature">
        <title>Complex archaea that bridge the gap between prokaryotes and eukaryotes.</title>
        <authorList>
            <person name="Spang A."/>
            <person name="Saw J.H."/>
            <person name="Jorgensen S.L."/>
            <person name="Zaremba-Niedzwiedzka K."/>
            <person name="Martijn J."/>
            <person name="Lind A.E."/>
            <person name="van Eijk R."/>
            <person name="Schleper C."/>
            <person name="Guy L."/>
            <person name="Ettema T.J."/>
        </authorList>
    </citation>
    <scope>NUCLEOTIDE SEQUENCE</scope>
</reference>